<reference evidence="3" key="2">
    <citation type="submission" date="2021-02" db="EMBL/GenBank/DDBJ databases">
        <title>Aspergillus puulaauensis MK2 genome sequence.</title>
        <authorList>
            <person name="Futagami T."/>
            <person name="Mori K."/>
            <person name="Kadooka C."/>
            <person name="Tanaka T."/>
        </authorList>
    </citation>
    <scope>NUCLEOTIDE SEQUENCE</scope>
    <source>
        <strain evidence="3">MK2</strain>
    </source>
</reference>
<dbReference type="Pfam" id="PF11374">
    <property type="entry name" value="DUF3176"/>
    <property type="match status" value="1"/>
</dbReference>
<feature type="compositionally biased region" description="Acidic residues" evidence="1">
    <location>
        <begin position="56"/>
        <end position="67"/>
    </location>
</feature>
<evidence type="ECO:0000313" key="4">
    <source>
        <dbReference type="Proteomes" id="UP000654913"/>
    </source>
</evidence>
<proteinExistence type="predicted"/>
<gene>
    <name evidence="3" type="ORF">APUU_80516A</name>
</gene>
<feature type="transmembrane region" description="Helical" evidence="2">
    <location>
        <begin position="577"/>
        <end position="599"/>
    </location>
</feature>
<feature type="compositionally biased region" description="Polar residues" evidence="1">
    <location>
        <begin position="1"/>
        <end position="10"/>
    </location>
</feature>
<dbReference type="InterPro" id="IPR021514">
    <property type="entry name" value="DUF3176"/>
</dbReference>
<dbReference type="RefSeq" id="XP_041562399.1">
    <property type="nucleotide sequence ID" value="XM_041696806.1"/>
</dbReference>
<dbReference type="OrthoDB" id="5242705at2759"/>
<organism evidence="3 4">
    <name type="scientific">Aspergillus puulaauensis</name>
    <dbReference type="NCBI Taxonomy" id="1220207"/>
    <lineage>
        <taxon>Eukaryota</taxon>
        <taxon>Fungi</taxon>
        <taxon>Dikarya</taxon>
        <taxon>Ascomycota</taxon>
        <taxon>Pezizomycotina</taxon>
        <taxon>Eurotiomycetes</taxon>
        <taxon>Eurotiomycetidae</taxon>
        <taxon>Eurotiales</taxon>
        <taxon>Aspergillaceae</taxon>
        <taxon>Aspergillus</taxon>
    </lineage>
</organism>
<dbReference type="EMBL" id="AP024450">
    <property type="protein sequence ID" value="BCS30213.1"/>
    <property type="molecule type" value="Genomic_DNA"/>
</dbReference>
<dbReference type="AlphaFoldDB" id="A0A7R7Y0H5"/>
<reference evidence="3" key="1">
    <citation type="submission" date="2021-01" db="EMBL/GenBank/DDBJ databases">
        <authorList>
            <consortium name="Aspergillus puulaauensis MK2 genome sequencing consortium"/>
            <person name="Kazuki M."/>
            <person name="Futagami T."/>
        </authorList>
    </citation>
    <scope>NUCLEOTIDE SEQUENCE</scope>
    <source>
        <strain evidence="3">MK2</strain>
    </source>
</reference>
<keyword evidence="4" id="KW-1185">Reference proteome</keyword>
<evidence type="ECO:0000313" key="3">
    <source>
        <dbReference type="EMBL" id="BCS30213.1"/>
    </source>
</evidence>
<dbReference type="PANTHER" id="PTHR35394">
    <property type="entry name" value="DUF3176 DOMAIN-CONTAINING PROTEIN"/>
    <property type="match status" value="1"/>
</dbReference>
<dbReference type="KEGG" id="apuu:APUU_80516A"/>
<accession>A0A7R7Y0H5</accession>
<name>A0A7R7Y0H5_9EURO</name>
<keyword evidence="2" id="KW-0472">Membrane</keyword>
<feature type="compositionally biased region" description="Basic and acidic residues" evidence="1">
    <location>
        <begin position="37"/>
        <end position="52"/>
    </location>
</feature>
<protein>
    <submittedName>
        <fullName evidence="3">Uncharacterized protein</fullName>
    </submittedName>
</protein>
<feature type="region of interest" description="Disordered" evidence="1">
    <location>
        <begin position="1"/>
        <end position="74"/>
    </location>
</feature>
<sequence length="657" mass="72487">MATDSENSIGIGNGHNNDNDNNNDNGTPYDLSTHIQKRSDSTSEIEMPRRTIPENPSDEYEKNEDDESKPKDKKPFLTTLNERFVWEILGLVLAAGVLVALVVVLAKHDHKPQPDWSHMSLNSLISWMSTISKGCIVVSSTEALGQLKWVWISQGARPMRQLRTFDSASRGLYGAAELIWTLRARHFAALGGLAVILALGIDPFAQNLVRYYPGLVDDPYSQAVTGASTSYALQGPTVSRAAAQGVDMNFKSNVYNAILNSDPKKPWSIPQYSCPSANCTWPAAASLDAYSLCTDITHELVTACHETGEDDRVAGVTNCTVTLPKSNLTGWYIRGDTVFNAYKGFVIRQTLSNDSRYAYSNLTFGNVVQWITPRLPKGWYNGYPPPSNTTWAASECAIQPIVRSFRAQVTNNTYSDQTLAIWTNYTTDKSGSMLFHPPWGPELGIYTPGQTFKIYWSSTVAIGNFFQAIFGGEFWQQGSFSQAFHADSTVEYAATDVMQAIGFADMAGCTKDLATRFACMMGNVAQAASKAYRDSMYNTTSVTAAVATPTVERAANSTEGLALGTVRANATYVSVQWQWLALPVFVWVVAAATLAGTLWKMRSVPKWKNDVVPLLFLYRDEDNDEQREYGVPVRGVDGVDDVSVRLYERDGNMVLER</sequence>
<feature type="compositionally biased region" description="Low complexity" evidence="1">
    <location>
        <begin position="14"/>
        <end position="26"/>
    </location>
</feature>
<dbReference type="PANTHER" id="PTHR35394:SF5">
    <property type="entry name" value="DUF3176 DOMAIN-CONTAINING PROTEIN"/>
    <property type="match status" value="1"/>
</dbReference>
<evidence type="ECO:0000256" key="1">
    <source>
        <dbReference type="SAM" id="MobiDB-lite"/>
    </source>
</evidence>
<keyword evidence="2" id="KW-0812">Transmembrane</keyword>
<dbReference type="GeneID" id="64980210"/>
<evidence type="ECO:0000256" key="2">
    <source>
        <dbReference type="SAM" id="Phobius"/>
    </source>
</evidence>
<keyword evidence="2" id="KW-1133">Transmembrane helix</keyword>
<feature type="transmembrane region" description="Helical" evidence="2">
    <location>
        <begin position="84"/>
        <end position="106"/>
    </location>
</feature>
<dbReference type="Proteomes" id="UP000654913">
    <property type="component" value="Chromosome 8"/>
</dbReference>